<protein>
    <recommendedName>
        <fullName evidence="3">Fibronectin type-III domain-containing protein</fullName>
    </recommendedName>
</protein>
<dbReference type="InterPro" id="IPR003961">
    <property type="entry name" value="FN3_dom"/>
</dbReference>
<dbReference type="EMBL" id="SNWR01000001">
    <property type="protein sequence ID" value="TDO37179.1"/>
    <property type="molecule type" value="Genomic_DNA"/>
</dbReference>
<organism evidence="4 5">
    <name type="scientific">Paractinoplanes brasiliensis</name>
    <dbReference type="NCBI Taxonomy" id="52695"/>
    <lineage>
        <taxon>Bacteria</taxon>
        <taxon>Bacillati</taxon>
        <taxon>Actinomycetota</taxon>
        <taxon>Actinomycetes</taxon>
        <taxon>Micromonosporales</taxon>
        <taxon>Micromonosporaceae</taxon>
        <taxon>Paractinoplanes</taxon>
    </lineage>
</organism>
<dbReference type="InterPro" id="IPR036116">
    <property type="entry name" value="FN3_sf"/>
</dbReference>
<dbReference type="PROSITE" id="PS50853">
    <property type="entry name" value="FN3"/>
    <property type="match status" value="1"/>
</dbReference>
<evidence type="ECO:0000313" key="5">
    <source>
        <dbReference type="Proteomes" id="UP000294901"/>
    </source>
</evidence>
<dbReference type="InterPro" id="IPR013783">
    <property type="entry name" value="Ig-like_fold"/>
</dbReference>
<evidence type="ECO:0000256" key="2">
    <source>
        <dbReference type="ARBA" id="ARBA00023326"/>
    </source>
</evidence>
<sequence>MAAVIAVAALVFVLANRSGDSPDSPDVPTLAGSPPGDVTLVDKGTSIEVKWSDPTGGTVSFMVIMGRPGLELKPAGTLVPGRTSFEMGGLNATLNYCFAVVAVYSGNKFATSPQACTARVSATPR</sequence>
<gene>
    <name evidence="4" type="ORF">C8E87_0786</name>
</gene>
<dbReference type="CDD" id="cd00063">
    <property type="entry name" value="FN3"/>
    <property type="match status" value="1"/>
</dbReference>
<dbReference type="GO" id="GO:0000272">
    <property type="term" value="P:polysaccharide catabolic process"/>
    <property type="evidence" value="ECO:0007669"/>
    <property type="project" value="UniProtKB-KW"/>
</dbReference>
<name>A0A4R6JM14_9ACTN</name>
<keyword evidence="1" id="KW-0378">Hydrolase</keyword>
<proteinExistence type="predicted"/>
<reference evidence="4 5" key="1">
    <citation type="submission" date="2019-03" db="EMBL/GenBank/DDBJ databases">
        <title>Sequencing the genomes of 1000 actinobacteria strains.</title>
        <authorList>
            <person name="Klenk H.-P."/>
        </authorList>
    </citation>
    <scope>NUCLEOTIDE SEQUENCE [LARGE SCALE GENOMIC DNA]</scope>
    <source>
        <strain evidence="4 5">DSM 43805</strain>
    </source>
</reference>
<dbReference type="SUPFAM" id="SSF49265">
    <property type="entry name" value="Fibronectin type III"/>
    <property type="match status" value="1"/>
</dbReference>
<evidence type="ECO:0000259" key="3">
    <source>
        <dbReference type="PROSITE" id="PS50853"/>
    </source>
</evidence>
<accession>A0A4R6JM14</accession>
<evidence type="ECO:0000313" key="4">
    <source>
        <dbReference type="EMBL" id="TDO37179.1"/>
    </source>
</evidence>
<dbReference type="AlphaFoldDB" id="A0A4R6JM14"/>
<comment type="caution">
    <text evidence="4">The sequence shown here is derived from an EMBL/GenBank/DDBJ whole genome shotgun (WGS) entry which is preliminary data.</text>
</comment>
<feature type="domain" description="Fibronectin type-III" evidence="3">
    <location>
        <begin position="34"/>
        <end position="125"/>
    </location>
</feature>
<dbReference type="GO" id="GO:0016798">
    <property type="term" value="F:hydrolase activity, acting on glycosyl bonds"/>
    <property type="evidence" value="ECO:0007669"/>
    <property type="project" value="UniProtKB-KW"/>
</dbReference>
<keyword evidence="5" id="KW-1185">Reference proteome</keyword>
<keyword evidence="2" id="KW-0119">Carbohydrate metabolism</keyword>
<dbReference type="RefSeq" id="WP_239080673.1">
    <property type="nucleotide sequence ID" value="NZ_BOMD01000109.1"/>
</dbReference>
<keyword evidence="1" id="KW-0326">Glycosidase</keyword>
<evidence type="ECO:0000256" key="1">
    <source>
        <dbReference type="ARBA" id="ARBA00023295"/>
    </source>
</evidence>
<dbReference type="Gene3D" id="2.60.40.10">
    <property type="entry name" value="Immunoglobulins"/>
    <property type="match status" value="1"/>
</dbReference>
<keyword evidence="2" id="KW-0624">Polysaccharide degradation</keyword>
<dbReference type="Proteomes" id="UP000294901">
    <property type="component" value="Unassembled WGS sequence"/>
</dbReference>